<feature type="domain" description="BTB" evidence="1">
    <location>
        <begin position="127"/>
        <end position="194"/>
    </location>
</feature>
<accession>A0AAE9EGY6</accession>
<dbReference type="Pfam" id="PF00651">
    <property type="entry name" value="BTB"/>
    <property type="match status" value="2"/>
</dbReference>
<dbReference type="InterPro" id="IPR011333">
    <property type="entry name" value="SKP1/BTB/POZ_sf"/>
</dbReference>
<protein>
    <recommendedName>
        <fullName evidence="1">BTB domain-containing protein</fullName>
    </recommendedName>
</protein>
<organism evidence="2 3">
    <name type="scientific">Caenorhabditis briggsae</name>
    <dbReference type="NCBI Taxonomy" id="6238"/>
    <lineage>
        <taxon>Eukaryota</taxon>
        <taxon>Metazoa</taxon>
        <taxon>Ecdysozoa</taxon>
        <taxon>Nematoda</taxon>
        <taxon>Chromadorea</taxon>
        <taxon>Rhabditida</taxon>
        <taxon>Rhabditina</taxon>
        <taxon>Rhabditomorpha</taxon>
        <taxon>Rhabditoidea</taxon>
        <taxon>Rhabditidae</taxon>
        <taxon>Peloderinae</taxon>
        <taxon>Caenorhabditis</taxon>
    </lineage>
</organism>
<keyword evidence="3" id="KW-1185">Reference proteome</keyword>
<dbReference type="PROSITE" id="PS50097">
    <property type="entry name" value="BTB"/>
    <property type="match status" value="1"/>
</dbReference>
<proteinExistence type="predicted"/>
<dbReference type="InterPro" id="IPR052664">
    <property type="entry name" value="BTB-MATH_domain_protein"/>
</dbReference>
<dbReference type="SMART" id="SM00225">
    <property type="entry name" value="BTB"/>
    <property type="match status" value="2"/>
</dbReference>
<evidence type="ECO:0000313" key="2">
    <source>
        <dbReference type="EMBL" id="UMM20529.1"/>
    </source>
</evidence>
<dbReference type="EMBL" id="CP092621">
    <property type="protein sequence ID" value="UMM20529.1"/>
    <property type="molecule type" value="Genomic_DNA"/>
</dbReference>
<dbReference type="Proteomes" id="UP000829354">
    <property type="component" value="Chromosome II"/>
</dbReference>
<dbReference type="Gene3D" id="3.30.710.10">
    <property type="entry name" value="Potassium Channel Kv1.1, Chain A"/>
    <property type="match status" value="2"/>
</dbReference>
<dbReference type="CDD" id="cd18186">
    <property type="entry name" value="BTB_POZ_ZBTB_KLHL-like"/>
    <property type="match status" value="1"/>
</dbReference>
<dbReference type="InterPro" id="IPR000210">
    <property type="entry name" value="BTB/POZ_dom"/>
</dbReference>
<dbReference type="SUPFAM" id="SSF54695">
    <property type="entry name" value="POZ domain"/>
    <property type="match status" value="2"/>
</dbReference>
<gene>
    <name evidence="2" type="ORF">L5515_015767</name>
</gene>
<sequence length="580" mass="67366">MEIDTEMCGDVEDHLGMSRKIRLLRKDQKLKAYLDCLEKIDNPESLISTGGKFKFNGKEQIFFHDFTKIENSKLAILEYWSQNSNYLKNGSAEIEFLVEIDTEKSIGVKIGKEKSRIFDDDVAKEVSDVVLTIAQRKFYVSKLTLASQSTYFKTLFLGKFVESEKSIIELKDIDPHEFQIFLEFLYGESVLNDETVDEILKLADMYDVKTANRQCEKFLLADSKKSIKDKLTAAAMYNLENLKAVCLSEIETVSDLLSIVPEESSQFDKDVWMNLFLKLIHAAAQQFLPSPGNPLQRSTKMTENIEEKKFVIKYVFEHVLNGEQEVVVYGNEEKHFGIFWKLRYSWEDSDYEMSDYYQLEFRKAEDVVGSEWSMEIEVDSNLYRNSIIKNKTHSISGYGQNVIVIDLVQIYYSNWQEYLFKENLEAEFHVTIKKMTGFEIPKLLPKLLPKQLPKLINFDDDVAKKFSDDVDPSDLQNFLELINGETFVNDDTVEGLLHLADFFDSKTVFRRCEAFMMNKSEKSLKSKFELAIKYRLEPLQKKCISGMKNKEDVKSVLPEDPFQINQDVWAELLNKAFSFN</sequence>
<dbReference type="PANTHER" id="PTHR22743">
    <property type="entry name" value="MEPRIN/TRAF-LIKE MATH FAMILY-C.ELEGANS"/>
    <property type="match status" value="1"/>
</dbReference>
<reference evidence="2 3" key="1">
    <citation type="submission" date="2022-04" db="EMBL/GenBank/DDBJ databases">
        <title>Chromosome-level reference genomes for two strains of Caenorhabditis briggsae: an improved platform for comparative genomics.</title>
        <authorList>
            <person name="Stevens L."/>
            <person name="Andersen E."/>
        </authorList>
    </citation>
    <scope>NUCLEOTIDE SEQUENCE [LARGE SCALE GENOMIC DNA]</scope>
    <source>
        <strain evidence="2">VX34</strain>
        <tissue evidence="2">Whole-organism</tissue>
    </source>
</reference>
<evidence type="ECO:0000313" key="3">
    <source>
        <dbReference type="Proteomes" id="UP000829354"/>
    </source>
</evidence>
<dbReference type="PANTHER" id="PTHR22743:SF165">
    <property type="entry name" value="BTB AND MATH DOMAIN CONTAINING-RELATED"/>
    <property type="match status" value="1"/>
</dbReference>
<evidence type="ECO:0000259" key="1">
    <source>
        <dbReference type="PROSITE" id="PS50097"/>
    </source>
</evidence>
<name>A0AAE9EGY6_CAEBR</name>
<dbReference type="AlphaFoldDB" id="A0AAE9EGY6"/>